<reference evidence="1" key="1">
    <citation type="submission" date="2016-10" db="EMBL/GenBank/DDBJ databases">
        <title>Sequence of Gallionella enrichment culture.</title>
        <authorList>
            <person name="Poehlein A."/>
            <person name="Muehling M."/>
            <person name="Daniel R."/>
        </authorList>
    </citation>
    <scope>NUCLEOTIDE SEQUENCE</scope>
</reference>
<accession>A0A1J5PWY9</accession>
<dbReference type="EMBL" id="MLJW01004512">
    <property type="protein sequence ID" value="OIQ69827.1"/>
    <property type="molecule type" value="Genomic_DNA"/>
</dbReference>
<dbReference type="AlphaFoldDB" id="A0A1J5PWY9"/>
<protein>
    <submittedName>
        <fullName evidence="1">Uncharacterized protein</fullName>
    </submittedName>
</protein>
<name>A0A1J5PWY9_9ZZZZ</name>
<organism evidence="1">
    <name type="scientific">mine drainage metagenome</name>
    <dbReference type="NCBI Taxonomy" id="410659"/>
    <lineage>
        <taxon>unclassified sequences</taxon>
        <taxon>metagenomes</taxon>
        <taxon>ecological metagenomes</taxon>
    </lineage>
</organism>
<gene>
    <name evidence="1" type="ORF">GALL_485700</name>
</gene>
<sequence length="96" mass="10196">MGVLPFHRAGMCARLSNATLELSSSLIVRTVELGFIWASELQVARQLDSGQPSPFVGQDHGTLATIKSGSCAKLANFHASEPSLLCVYGQILVTPP</sequence>
<comment type="caution">
    <text evidence="1">The sequence shown here is derived from an EMBL/GenBank/DDBJ whole genome shotgun (WGS) entry which is preliminary data.</text>
</comment>
<evidence type="ECO:0000313" key="1">
    <source>
        <dbReference type="EMBL" id="OIQ69827.1"/>
    </source>
</evidence>
<proteinExistence type="predicted"/>